<dbReference type="KEGG" id="mmai:sS8_1762"/>
<dbReference type="RefSeq" id="WP_119629286.1">
    <property type="nucleotide sequence ID" value="NZ_AP017928.1"/>
</dbReference>
<sequence>MFKLFTPNSITPIPAILTLSALMFSATTLAQEAPVEATSDAVEYCQSLGMVSGHSGYGKHGGVHWERIAKGRALRKADSLGATHIVWESANPRGAFNGHVTGNIYECE</sequence>
<proteinExistence type="predicted"/>
<feature type="chain" id="PRO_5012332074" description="DUF4189 domain-containing protein" evidence="1">
    <location>
        <begin position="31"/>
        <end position="108"/>
    </location>
</feature>
<keyword evidence="3" id="KW-1185">Reference proteome</keyword>
<gene>
    <name evidence="2" type="ORF">sS8_1762</name>
</gene>
<evidence type="ECO:0000313" key="3">
    <source>
        <dbReference type="Proteomes" id="UP000266313"/>
    </source>
</evidence>
<dbReference type="OrthoDB" id="5571189at2"/>
<protein>
    <recommendedName>
        <fullName evidence="4">DUF4189 domain-containing protein</fullName>
    </recommendedName>
</protein>
<evidence type="ECO:0000256" key="1">
    <source>
        <dbReference type="SAM" id="SignalP"/>
    </source>
</evidence>
<organism evidence="2 3">
    <name type="scientific">Methylocaldum marinum</name>
    <dbReference type="NCBI Taxonomy" id="1432792"/>
    <lineage>
        <taxon>Bacteria</taxon>
        <taxon>Pseudomonadati</taxon>
        <taxon>Pseudomonadota</taxon>
        <taxon>Gammaproteobacteria</taxon>
        <taxon>Methylococcales</taxon>
        <taxon>Methylococcaceae</taxon>
        <taxon>Methylocaldum</taxon>
    </lineage>
</organism>
<accession>A0A250KVB1</accession>
<evidence type="ECO:0008006" key="4">
    <source>
        <dbReference type="Google" id="ProtNLM"/>
    </source>
</evidence>
<feature type="signal peptide" evidence="1">
    <location>
        <begin position="1"/>
        <end position="30"/>
    </location>
</feature>
<dbReference type="Proteomes" id="UP000266313">
    <property type="component" value="Chromosome"/>
</dbReference>
<evidence type="ECO:0000313" key="2">
    <source>
        <dbReference type="EMBL" id="BBA33719.1"/>
    </source>
</evidence>
<keyword evidence="1" id="KW-0732">Signal</keyword>
<dbReference type="EMBL" id="AP017928">
    <property type="protein sequence ID" value="BBA33719.1"/>
    <property type="molecule type" value="Genomic_DNA"/>
</dbReference>
<name>A0A250KVB1_9GAMM</name>
<reference evidence="2 3" key="1">
    <citation type="submission" date="2016-12" db="EMBL/GenBank/DDBJ databases">
        <title>Genome sequencing of Methylocaldum marinum.</title>
        <authorList>
            <person name="Takeuchi M."/>
            <person name="Kamagata Y."/>
            <person name="Hiraoka S."/>
            <person name="Oshima K."/>
            <person name="Hattori M."/>
            <person name="Iwasaki W."/>
        </authorList>
    </citation>
    <scope>NUCLEOTIDE SEQUENCE [LARGE SCALE GENOMIC DNA]</scope>
    <source>
        <strain evidence="2 3">S8</strain>
    </source>
</reference>
<dbReference type="AlphaFoldDB" id="A0A250KVB1"/>